<accession>C8XB83</accession>
<protein>
    <submittedName>
        <fullName evidence="1">Uncharacterized protein</fullName>
    </submittedName>
</protein>
<dbReference type="KEGG" id="nml:Namu_5105"/>
<evidence type="ECO:0000313" key="1">
    <source>
        <dbReference type="EMBL" id="ACV81375.1"/>
    </source>
</evidence>
<organism evidence="1 2">
    <name type="scientific">Nakamurella multipartita (strain ATCC 700099 / DSM 44233 / CIP 104796 / JCM 9543 / NBRC 105858 / Y-104)</name>
    <name type="common">Microsphaera multipartita</name>
    <dbReference type="NCBI Taxonomy" id="479431"/>
    <lineage>
        <taxon>Bacteria</taxon>
        <taxon>Bacillati</taxon>
        <taxon>Actinomycetota</taxon>
        <taxon>Actinomycetes</taxon>
        <taxon>Nakamurellales</taxon>
        <taxon>Nakamurellaceae</taxon>
        <taxon>Nakamurella</taxon>
    </lineage>
</organism>
<dbReference type="InParanoid" id="C8XB83"/>
<reference evidence="1 2" key="2">
    <citation type="journal article" date="2010" name="Stand. Genomic Sci.">
        <title>Complete genome sequence of Nakamurella multipartita type strain (Y-104).</title>
        <authorList>
            <person name="Tice H."/>
            <person name="Mayilraj S."/>
            <person name="Sims D."/>
            <person name="Lapidus A."/>
            <person name="Nolan M."/>
            <person name="Lucas S."/>
            <person name="Glavina Del Rio T."/>
            <person name="Copeland A."/>
            <person name="Cheng J.F."/>
            <person name="Meincke L."/>
            <person name="Bruce D."/>
            <person name="Goodwin L."/>
            <person name="Pitluck S."/>
            <person name="Ivanova N."/>
            <person name="Mavromatis K."/>
            <person name="Ovchinnikova G."/>
            <person name="Pati A."/>
            <person name="Chen A."/>
            <person name="Palaniappan K."/>
            <person name="Land M."/>
            <person name="Hauser L."/>
            <person name="Chang Y.J."/>
            <person name="Jeffries C.D."/>
            <person name="Detter J.C."/>
            <person name="Brettin T."/>
            <person name="Rohde M."/>
            <person name="Goker M."/>
            <person name="Bristow J."/>
            <person name="Eisen J.A."/>
            <person name="Markowitz V."/>
            <person name="Hugenholtz P."/>
            <person name="Kyrpides N.C."/>
            <person name="Klenk H.P."/>
            <person name="Chen F."/>
        </authorList>
    </citation>
    <scope>NUCLEOTIDE SEQUENCE [LARGE SCALE GENOMIC DNA]</scope>
    <source>
        <strain evidence="2">ATCC 700099 / DSM 44233 / CIP 104796 / JCM 9543 / NBRC 105858 / Y-104</strain>
    </source>
</reference>
<dbReference type="Proteomes" id="UP000002218">
    <property type="component" value="Chromosome"/>
</dbReference>
<reference evidence="2" key="1">
    <citation type="submission" date="2009-09" db="EMBL/GenBank/DDBJ databases">
        <title>The complete genome of Nakamurella multipartita DSM 44233.</title>
        <authorList>
            <consortium name="US DOE Joint Genome Institute (JGI-PGF)"/>
            <person name="Lucas S."/>
            <person name="Copeland A."/>
            <person name="Lapidus A."/>
            <person name="Glavina del Rio T."/>
            <person name="Dalin E."/>
            <person name="Tice H."/>
            <person name="Bruce D."/>
            <person name="Goodwin L."/>
            <person name="Pitluck S."/>
            <person name="Kyrpides N."/>
            <person name="Mavromatis K."/>
            <person name="Ivanova N."/>
            <person name="Ovchinnikova G."/>
            <person name="Sims D."/>
            <person name="Meincke L."/>
            <person name="Brettin T."/>
            <person name="Detter J.C."/>
            <person name="Han C."/>
            <person name="Larimer F."/>
            <person name="Land M."/>
            <person name="Hauser L."/>
            <person name="Markowitz V."/>
            <person name="Cheng J.-F."/>
            <person name="Hugenholtz P."/>
            <person name="Woyke T."/>
            <person name="Wu D."/>
            <person name="Klenk H.-P."/>
            <person name="Eisen J.A."/>
        </authorList>
    </citation>
    <scope>NUCLEOTIDE SEQUENCE [LARGE SCALE GENOMIC DNA]</scope>
    <source>
        <strain evidence="2">ATCC 700099 / DSM 44233 / CIP 104796 / JCM 9543 / NBRC 105858 / Y-104</strain>
    </source>
</reference>
<evidence type="ECO:0000313" key="2">
    <source>
        <dbReference type="Proteomes" id="UP000002218"/>
    </source>
</evidence>
<keyword evidence="2" id="KW-1185">Reference proteome</keyword>
<proteinExistence type="predicted"/>
<dbReference type="HOGENOM" id="CLU_2667285_0_0_11"/>
<sequence length="75" mass="8700">MTDDSSRTEKYELIRKRFLSDPEFRDQLTKNPAETLESILGPLTDQERNWLSSAPEGADELLDYVKQNPPPVGYW</sequence>
<dbReference type="EMBL" id="CP001737">
    <property type="protein sequence ID" value="ACV81375.1"/>
    <property type="molecule type" value="Genomic_DNA"/>
</dbReference>
<dbReference type="RefSeq" id="WP_015750183.1">
    <property type="nucleotide sequence ID" value="NC_013235.1"/>
</dbReference>
<dbReference type="AlphaFoldDB" id="C8XB83"/>
<name>C8XB83_NAKMY</name>
<gene>
    <name evidence="1" type="ordered locus">Namu_5105</name>
</gene>